<dbReference type="EMBL" id="QMEB01000344">
    <property type="protein sequence ID" value="NMG22918.1"/>
    <property type="molecule type" value="Genomic_DNA"/>
</dbReference>
<sequence>MSFLHKFSIAVLSTVYVAVGTINKAGAVTLNFDELGSPTPVDGLTVKGVTFDFKINGVDSSEAIYNQSFPPNFPSNLFVNLQAPLLEGNAKGILTLDFTAPISALQFAVGVETSGTLTSGLTVELFDTGLKSLGITPVDTSSLAFLSEGLFKYNGVPITRAVLDFDETKLGFDPSVAPRFSLDNLTYTAVPETSSLFGLLALGALGAGVRLLRKQQQKAL</sequence>
<dbReference type="Proteomes" id="UP000718564">
    <property type="component" value="Unassembled WGS sequence"/>
</dbReference>
<gene>
    <name evidence="1" type="ORF">DP116_27210</name>
</gene>
<accession>A0ABX1PEK4</accession>
<evidence type="ECO:0008006" key="3">
    <source>
        <dbReference type="Google" id="ProtNLM"/>
    </source>
</evidence>
<keyword evidence="2" id="KW-1185">Reference proteome</keyword>
<proteinExistence type="predicted"/>
<name>A0ABX1PEK4_9CYAN</name>
<reference evidence="1 2" key="1">
    <citation type="submission" date="2018-06" db="EMBL/GenBank/DDBJ databases">
        <title>Comparative genomics of Brasilonema spp. strains.</title>
        <authorList>
            <person name="Alvarenga D.O."/>
            <person name="Fiore M.F."/>
            <person name="Varani A.M."/>
        </authorList>
    </citation>
    <scope>NUCLEOTIDE SEQUENCE [LARGE SCALE GENOMIC DNA]</scope>
    <source>
        <strain evidence="1 2">SPC951</strain>
    </source>
</reference>
<protein>
    <recommendedName>
        <fullName evidence="3">PEP-CTERM protein-sorting domain-containing protein</fullName>
    </recommendedName>
</protein>
<organism evidence="1 2">
    <name type="scientific">Brasilonema bromeliae SPC951</name>
    <dbReference type="NCBI Taxonomy" id="385972"/>
    <lineage>
        <taxon>Bacteria</taxon>
        <taxon>Bacillati</taxon>
        <taxon>Cyanobacteriota</taxon>
        <taxon>Cyanophyceae</taxon>
        <taxon>Nostocales</taxon>
        <taxon>Scytonemataceae</taxon>
        <taxon>Brasilonema</taxon>
        <taxon>Bromeliae group (in: Brasilonema)</taxon>
    </lineage>
</organism>
<evidence type="ECO:0000313" key="1">
    <source>
        <dbReference type="EMBL" id="NMG22918.1"/>
    </source>
</evidence>
<dbReference type="RefSeq" id="WP_169158092.1">
    <property type="nucleotide sequence ID" value="NZ_CAWPJE010000358.1"/>
</dbReference>
<evidence type="ECO:0000313" key="2">
    <source>
        <dbReference type="Proteomes" id="UP000718564"/>
    </source>
</evidence>
<comment type="caution">
    <text evidence="1">The sequence shown here is derived from an EMBL/GenBank/DDBJ whole genome shotgun (WGS) entry which is preliminary data.</text>
</comment>